<protein>
    <submittedName>
        <fullName evidence="2">Uncharacterized protein</fullName>
    </submittedName>
</protein>
<gene>
    <name evidence="2" type="ORF">WN51_12978</name>
</gene>
<evidence type="ECO:0000256" key="1">
    <source>
        <dbReference type="SAM" id="MobiDB-lite"/>
    </source>
</evidence>
<feature type="region of interest" description="Disordered" evidence="1">
    <location>
        <begin position="68"/>
        <end position="103"/>
    </location>
</feature>
<name>A0A0M9AAD5_9HYME</name>
<keyword evidence="3" id="KW-1185">Reference proteome</keyword>
<reference evidence="2 3" key="1">
    <citation type="submission" date="2015-07" db="EMBL/GenBank/DDBJ databases">
        <title>The genome of Melipona quadrifasciata.</title>
        <authorList>
            <person name="Pan H."/>
            <person name="Kapheim K."/>
        </authorList>
    </citation>
    <scope>NUCLEOTIDE SEQUENCE [LARGE SCALE GENOMIC DNA]</scope>
    <source>
        <strain evidence="2">0111107301</strain>
        <tissue evidence="2">Whole body</tissue>
    </source>
</reference>
<sequence length="103" mass="11753">MREDKHKSPRALTKKWGKCLPFKSTLQLFPACLGEIHERGEFENAGARVWKGPIRNLDVGWKLRERPRRTQEGFSEKKPCRSPVPGILNKNVRSRSVAVGGED</sequence>
<feature type="compositionally biased region" description="Basic and acidic residues" evidence="1">
    <location>
        <begin position="68"/>
        <end position="79"/>
    </location>
</feature>
<proteinExistence type="predicted"/>
<evidence type="ECO:0000313" key="3">
    <source>
        <dbReference type="Proteomes" id="UP000053105"/>
    </source>
</evidence>
<evidence type="ECO:0000313" key="2">
    <source>
        <dbReference type="EMBL" id="KOX80495.1"/>
    </source>
</evidence>
<accession>A0A0M9AAD5</accession>
<dbReference type="EMBL" id="KQ435700">
    <property type="protein sequence ID" value="KOX80495.1"/>
    <property type="molecule type" value="Genomic_DNA"/>
</dbReference>
<organism evidence="2 3">
    <name type="scientific">Melipona quadrifasciata</name>
    <dbReference type="NCBI Taxonomy" id="166423"/>
    <lineage>
        <taxon>Eukaryota</taxon>
        <taxon>Metazoa</taxon>
        <taxon>Ecdysozoa</taxon>
        <taxon>Arthropoda</taxon>
        <taxon>Hexapoda</taxon>
        <taxon>Insecta</taxon>
        <taxon>Pterygota</taxon>
        <taxon>Neoptera</taxon>
        <taxon>Endopterygota</taxon>
        <taxon>Hymenoptera</taxon>
        <taxon>Apocrita</taxon>
        <taxon>Aculeata</taxon>
        <taxon>Apoidea</taxon>
        <taxon>Anthophila</taxon>
        <taxon>Apidae</taxon>
        <taxon>Melipona</taxon>
    </lineage>
</organism>
<dbReference type="Proteomes" id="UP000053105">
    <property type="component" value="Unassembled WGS sequence"/>
</dbReference>
<dbReference type="AlphaFoldDB" id="A0A0M9AAD5"/>